<reference evidence="3 4" key="1">
    <citation type="submission" date="2019-04" db="EMBL/GenBank/DDBJ databases">
        <title>Microbes associate with the intestines of laboratory mice.</title>
        <authorList>
            <person name="Navarre W."/>
            <person name="Wong E."/>
            <person name="Huang K."/>
            <person name="Tropini C."/>
            <person name="Ng K."/>
            <person name="Yu B."/>
        </authorList>
    </citation>
    <scope>NUCLEOTIDE SEQUENCE [LARGE SCALE GENOMIC DNA]</scope>
    <source>
        <strain evidence="3 4">NM06_A21</strain>
    </source>
</reference>
<accession>A0A4S1ZQT0</accession>
<dbReference type="Pfam" id="PF13568">
    <property type="entry name" value="OMP_b-brl_2"/>
    <property type="match status" value="1"/>
</dbReference>
<evidence type="ECO:0000259" key="2">
    <source>
        <dbReference type="Pfam" id="PF13568"/>
    </source>
</evidence>
<evidence type="ECO:0000313" key="4">
    <source>
        <dbReference type="Proteomes" id="UP000306630"/>
    </source>
</evidence>
<dbReference type="EMBL" id="SRYD01000040">
    <property type="protein sequence ID" value="TGY72449.1"/>
    <property type="molecule type" value="Genomic_DNA"/>
</dbReference>
<feature type="signal peptide" evidence="1">
    <location>
        <begin position="1"/>
        <end position="20"/>
    </location>
</feature>
<keyword evidence="1" id="KW-0732">Signal</keyword>
<proteinExistence type="predicted"/>
<protein>
    <recommendedName>
        <fullName evidence="2">Outer membrane protein beta-barrel domain-containing protein</fullName>
    </recommendedName>
</protein>
<dbReference type="RefSeq" id="WP_135956987.1">
    <property type="nucleotide sequence ID" value="NZ_CAMVVV010000006.1"/>
</dbReference>
<dbReference type="Proteomes" id="UP000306630">
    <property type="component" value="Unassembled WGS sequence"/>
</dbReference>
<evidence type="ECO:0000313" key="3">
    <source>
        <dbReference type="EMBL" id="TGY72449.1"/>
    </source>
</evidence>
<organism evidence="3 4">
    <name type="scientific">Muribaculum intestinale</name>
    <dbReference type="NCBI Taxonomy" id="1796646"/>
    <lineage>
        <taxon>Bacteria</taxon>
        <taxon>Pseudomonadati</taxon>
        <taxon>Bacteroidota</taxon>
        <taxon>Bacteroidia</taxon>
        <taxon>Bacteroidales</taxon>
        <taxon>Muribaculaceae</taxon>
        <taxon>Muribaculum</taxon>
    </lineage>
</organism>
<dbReference type="AlphaFoldDB" id="A0A4S1ZQT0"/>
<comment type="caution">
    <text evidence="3">The sequence shown here is derived from an EMBL/GenBank/DDBJ whole genome shotgun (WGS) entry which is preliminary data.</text>
</comment>
<gene>
    <name evidence="3" type="ORF">E5333_10150</name>
</gene>
<dbReference type="InterPro" id="IPR025665">
    <property type="entry name" value="Beta-barrel_OMP_2"/>
</dbReference>
<feature type="chain" id="PRO_5030099695" description="Outer membrane protein beta-barrel domain-containing protein" evidence="1">
    <location>
        <begin position="21"/>
        <end position="234"/>
    </location>
</feature>
<name>A0A4S1ZQT0_9BACT</name>
<sequence>MKKVILAAALLVAGVSVANAEGYNRVAVSYDHTNLSFNKDAASFLDADGSETAGLNGFGLNYIHGFGVAENMFVETGANVDFLFGNKSFKESEDGDWWEDKFKFQNINIQVPVNFVYRFNLTEGVSLDPYIGLNFKLHFTEKYKNEFSDSDGDKYEGDWVSVFDDGEKAMDGKDYTWNRFQMGWHVGIGCNYEKYYLGVQVGTDFIPAYSHSFDDGYKPKVNTLDVKLSLGYTF</sequence>
<evidence type="ECO:0000256" key="1">
    <source>
        <dbReference type="SAM" id="SignalP"/>
    </source>
</evidence>
<feature type="domain" description="Outer membrane protein beta-barrel" evidence="2">
    <location>
        <begin position="51"/>
        <end position="201"/>
    </location>
</feature>